<keyword evidence="15" id="KW-1185">Reference proteome</keyword>
<keyword evidence="11" id="KW-0946">Virion</keyword>
<protein>
    <recommendedName>
        <fullName evidence="6">Tegument protein VP22</fullName>
    </recommendedName>
</protein>
<evidence type="ECO:0000256" key="6">
    <source>
        <dbReference type="ARBA" id="ARBA00014377"/>
    </source>
</evidence>
<reference evidence="14 15" key="1">
    <citation type="journal article" date="2020" name="J. Virol.">
        <title>Characterization of a Novel Alphaherpesvirus Isolated from the Fruit Bat Pteropus lylei in Vietnam.</title>
        <authorList>
            <person name="Inagaki T."/>
            <person name="Yamada S."/>
            <person name="Fujii H."/>
            <person name="Yoshikawa T."/>
            <person name="Shibamura M."/>
            <person name="Harada S."/>
            <person name="Fukushi S."/>
            <person name="Le M.Q."/>
            <person name="Nguyen C.T."/>
            <person name="Nguyen T.T.T."/>
            <person name="Nguyen T.T."/>
            <person name="Nguyen T.T."/>
            <person name="Quach V.T."/>
            <person name="Thong V.D."/>
            <person name="Mori K."/>
            <person name="Sasaki M."/>
            <person name="Setiyono A."/>
            <person name="Handharyani E."/>
            <person name="Takeyama H."/>
            <person name="Hasebe F."/>
            <person name="Saijo M."/>
        </authorList>
    </citation>
    <scope>NUCLEOTIDE SEQUENCE [LARGE SCALE GENOMIC DNA]</scope>
</reference>
<keyword evidence="12" id="KW-1035">Host cytoplasm</keyword>
<feature type="region of interest" description="Disordered" evidence="13">
    <location>
        <begin position="1"/>
        <end position="168"/>
    </location>
</feature>
<accession>A0A510J9Y3</accession>
<dbReference type="Proteomes" id="UP001143588">
    <property type="component" value="Segment"/>
</dbReference>
<name>A0A510J9Y3_9ALPH</name>
<comment type="subcellular location">
    <subcellularLocation>
        <location evidence="1">Host Golgi apparatus</location>
    </subcellularLocation>
    <subcellularLocation>
        <location evidence="3">Host cytoplasm</location>
    </subcellularLocation>
    <subcellularLocation>
        <location evidence="2">Host nucleus</location>
    </subcellularLocation>
    <subcellularLocation>
        <location evidence="4">Virion tegument</location>
    </subcellularLocation>
</comment>
<proteinExistence type="inferred from homology"/>
<keyword evidence="9" id="KW-0920">Virion tegument</keyword>
<evidence type="ECO:0000256" key="13">
    <source>
        <dbReference type="SAM" id="MobiDB-lite"/>
    </source>
</evidence>
<evidence type="ECO:0000256" key="12">
    <source>
        <dbReference type="ARBA" id="ARBA00023200"/>
    </source>
</evidence>
<evidence type="ECO:0000313" key="15">
    <source>
        <dbReference type="Proteomes" id="UP001143588"/>
    </source>
</evidence>
<keyword evidence="7" id="KW-0597">Phosphoprotein</keyword>
<evidence type="ECO:0000256" key="7">
    <source>
        <dbReference type="ARBA" id="ARBA00022553"/>
    </source>
</evidence>
<dbReference type="Pfam" id="PF04823">
    <property type="entry name" value="Herpes_UL49_2"/>
    <property type="match status" value="1"/>
</dbReference>
<dbReference type="GO" id="GO:0042025">
    <property type="term" value="C:host cell nucleus"/>
    <property type="evidence" value="ECO:0007669"/>
    <property type="project" value="UniProtKB-SubCell"/>
</dbReference>
<sequence length="289" mass="30155">MATRRTARPPARTPAPPRPVLERYASSGSASARSGSAYDPDDRADDGAQYHRHHHCEEDWPVYTTSFESSSDDEPESTLPPLTPSSSTRRGRGAARPAAARAPTARRAPASGGAASARGTRGAAASSAAGERAAEARGADPPAASASGRRTRRPAAAPAPPPTIDSQAKGLTASNLLQFSGAPSSPTSPWTGRTAIFNKRTFCAAVGRVAAKHARQAAAKLWDMSNPQNDEELNTLLGATNIRITVCEGQDLLPRANDLVMGAGPEPEPTSRTPARSVARSASRARRPN</sequence>
<dbReference type="GeneID" id="80540237"/>
<gene>
    <name evidence="14" type="primary">UL49</name>
</gene>
<evidence type="ECO:0000256" key="11">
    <source>
        <dbReference type="ARBA" id="ARBA00022844"/>
    </source>
</evidence>
<keyword evidence="8" id="KW-1048">Host nucleus</keyword>
<evidence type="ECO:0000256" key="2">
    <source>
        <dbReference type="ARBA" id="ARBA00004147"/>
    </source>
</evidence>
<evidence type="ECO:0000256" key="8">
    <source>
        <dbReference type="ARBA" id="ARBA00022562"/>
    </source>
</evidence>
<dbReference type="RefSeq" id="YP_010801530.1">
    <property type="nucleotide sequence ID" value="NC_076965.1"/>
</dbReference>
<dbReference type="InterPro" id="IPR006908">
    <property type="entry name" value="Herpes_UL49"/>
</dbReference>
<feature type="compositionally biased region" description="Low complexity" evidence="13">
    <location>
        <begin position="1"/>
        <end position="10"/>
    </location>
</feature>
<evidence type="ECO:0000256" key="9">
    <source>
        <dbReference type="ARBA" id="ARBA00022580"/>
    </source>
</evidence>
<evidence type="ECO:0000256" key="4">
    <source>
        <dbReference type="ARBA" id="ARBA00004535"/>
    </source>
</evidence>
<feature type="compositionally biased region" description="Low complexity" evidence="13">
    <location>
        <begin position="139"/>
        <end position="148"/>
    </location>
</feature>
<evidence type="ECO:0000313" key="14">
    <source>
        <dbReference type="EMBL" id="BBM13221.1"/>
    </source>
</evidence>
<feature type="compositionally biased region" description="Low complexity" evidence="13">
    <location>
        <begin position="270"/>
        <end position="282"/>
    </location>
</feature>
<organism evidence="14 15">
    <name type="scientific">pteropodid alphaherpesvirus 2</name>
    <dbReference type="NCBI Taxonomy" id="3118716"/>
    <lineage>
        <taxon>Viruses</taxon>
        <taxon>Duplodnaviria</taxon>
        <taxon>Heunggongvirae</taxon>
        <taxon>Peploviricota</taxon>
        <taxon>Herviviricetes</taxon>
        <taxon>Herpesvirales</taxon>
        <taxon>Orthoherpesviridae</taxon>
        <taxon>Alphaherpesvirinae</taxon>
        <taxon>Simplexvirus</taxon>
        <taxon>Simplexvirus pteropodidalpha2</taxon>
    </lineage>
</organism>
<dbReference type="EMBL" id="LC492974">
    <property type="protein sequence ID" value="BBM13221.1"/>
    <property type="molecule type" value="Genomic_DNA"/>
</dbReference>
<evidence type="ECO:0000256" key="3">
    <source>
        <dbReference type="ARBA" id="ARBA00004192"/>
    </source>
</evidence>
<evidence type="ECO:0000256" key="5">
    <source>
        <dbReference type="ARBA" id="ARBA00005604"/>
    </source>
</evidence>
<comment type="similarity">
    <text evidence="5">Belongs to the alphaherpesvirinae VP22 tegument protein family.</text>
</comment>
<keyword evidence="10" id="KW-1040">Host Golgi apparatus</keyword>
<feature type="compositionally biased region" description="Low complexity" evidence="13">
    <location>
        <begin position="77"/>
        <end position="131"/>
    </location>
</feature>
<dbReference type="KEGG" id="vg:80540237"/>
<dbReference type="GO" id="GO:0019033">
    <property type="term" value="C:viral tegument"/>
    <property type="evidence" value="ECO:0007669"/>
    <property type="project" value="UniProtKB-SubCell"/>
</dbReference>
<feature type="compositionally biased region" description="Low complexity" evidence="13">
    <location>
        <begin position="23"/>
        <end position="38"/>
    </location>
</feature>
<feature type="region of interest" description="Disordered" evidence="13">
    <location>
        <begin position="258"/>
        <end position="289"/>
    </location>
</feature>
<evidence type="ECO:0000256" key="1">
    <source>
        <dbReference type="ARBA" id="ARBA00004136"/>
    </source>
</evidence>
<dbReference type="GO" id="GO:0044177">
    <property type="term" value="C:host cell Golgi apparatus"/>
    <property type="evidence" value="ECO:0007669"/>
    <property type="project" value="UniProtKB-SubCell"/>
</dbReference>
<evidence type="ECO:0000256" key="10">
    <source>
        <dbReference type="ARBA" id="ARBA00022812"/>
    </source>
</evidence>